<proteinExistence type="predicted"/>
<dbReference type="RefSeq" id="WP_026681652.1">
    <property type="nucleotide sequence ID" value="NZ_BAAACY010000075.1"/>
</dbReference>
<keyword evidence="7" id="KW-1185">Reference proteome</keyword>
<protein>
    <submittedName>
        <fullName evidence="6">Phage holin</fullName>
    </submittedName>
</protein>
<feature type="transmembrane region" description="Helical" evidence="5">
    <location>
        <begin position="35"/>
        <end position="54"/>
    </location>
</feature>
<evidence type="ECO:0000256" key="4">
    <source>
        <dbReference type="ARBA" id="ARBA00023136"/>
    </source>
</evidence>
<evidence type="ECO:0000256" key="5">
    <source>
        <dbReference type="SAM" id="Phobius"/>
    </source>
</evidence>
<dbReference type="NCBIfam" id="TIGR01592">
    <property type="entry name" value="holin_SPP1"/>
    <property type="match status" value="1"/>
</dbReference>
<keyword evidence="3 5" id="KW-1133">Transmembrane helix</keyword>
<gene>
    <name evidence="6" type="ORF">KCX74_07765</name>
</gene>
<evidence type="ECO:0000313" key="6">
    <source>
        <dbReference type="EMBL" id="MBR7795939.1"/>
    </source>
</evidence>
<sequence>MDRGTLIRTIVLVLALINQFLIAADLNPIPGTHELWGEIISMIFTVCASVWAWFKNNYVTVKGKKQKEVLQANNLIN</sequence>
<dbReference type="AlphaFoldDB" id="A0A941DRV3"/>
<dbReference type="InterPro" id="IPR006479">
    <property type="entry name" value="Holin"/>
</dbReference>
<evidence type="ECO:0000256" key="3">
    <source>
        <dbReference type="ARBA" id="ARBA00022989"/>
    </source>
</evidence>
<evidence type="ECO:0000256" key="2">
    <source>
        <dbReference type="ARBA" id="ARBA00022692"/>
    </source>
</evidence>
<dbReference type="Proteomes" id="UP000675284">
    <property type="component" value="Unassembled WGS sequence"/>
</dbReference>
<dbReference type="EMBL" id="JAGSOT010000018">
    <property type="protein sequence ID" value="MBR7795939.1"/>
    <property type="molecule type" value="Genomic_DNA"/>
</dbReference>
<accession>A0A941DRV3</accession>
<dbReference type="GO" id="GO:0016020">
    <property type="term" value="C:membrane"/>
    <property type="evidence" value="ECO:0007669"/>
    <property type="project" value="UniProtKB-SubCell"/>
</dbReference>
<keyword evidence="2 5" id="KW-0812">Transmembrane</keyword>
<comment type="subcellular location">
    <subcellularLocation>
        <location evidence="1">Membrane</location>
    </subcellularLocation>
</comment>
<evidence type="ECO:0000313" key="7">
    <source>
        <dbReference type="Proteomes" id="UP000675284"/>
    </source>
</evidence>
<evidence type="ECO:0000256" key="1">
    <source>
        <dbReference type="ARBA" id="ARBA00004370"/>
    </source>
</evidence>
<keyword evidence="4 5" id="KW-0472">Membrane</keyword>
<organism evidence="6 7">
    <name type="scientific">Virgibacillus salarius</name>
    <dbReference type="NCBI Taxonomy" id="447199"/>
    <lineage>
        <taxon>Bacteria</taxon>
        <taxon>Bacillati</taxon>
        <taxon>Bacillota</taxon>
        <taxon>Bacilli</taxon>
        <taxon>Bacillales</taxon>
        <taxon>Bacillaceae</taxon>
        <taxon>Virgibacillus</taxon>
    </lineage>
</organism>
<dbReference type="Pfam" id="PF04688">
    <property type="entry name" value="Holin_SPP1"/>
    <property type="match status" value="1"/>
</dbReference>
<comment type="caution">
    <text evidence="6">The sequence shown here is derived from an EMBL/GenBank/DDBJ whole genome shotgun (WGS) entry which is preliminary data.</text>
</comment>
<feature type="transmembrane region" description="Helical" evidence="5">
    <location>
        <begin position="6"/>
        <end position="23"/>
    </location>
</feature>
<reference evidence="6" key="1">
    <citation type="submission" date="2021-04" db="EMBL/GenBank/DDBJ databases">
        <title>Isolation and polyphasic classification of algal microorganism.</title>
        <authorList>
            <person name="Wang S."/>
        </authorList>
    </citation>
    <scope>NUCLEOTIDE SEQUENCE</scope>
    <source>
        <strain evidence="6">720a</strain>
    </source>
</reference>
<name>A0A941DRV3_9BACI</name>